<dbReference type="Proteomes" id="UP000485484">
    <property type="component" value="Unassembled WGS sequence"/>
</dbReference>
<evidence type="ECO:0000256" key="1">
    <source>
        <dbReference type="SAM" id="SignalP"/>
    </source>
</evidence>
<keyword evidence="1" id="KW-0732">Signal</keyword>
<comment type="caution">
    <text evidence="2">The sequence shown here is derived from an EMBL/GenBank/DDBJ whole genome shotgun (WGS) entry which is preliminary data.</text>
</comment>
<dbReference type="Gene3D" id="1.25.10.10">
    <property type="entry name" value="Leucine-rich Repeat Variant"/>
    <property type="match status" value="1"/>
</dbReference>
<feature type="chain" id="PRO_5012550932" description="HEAT repeat protein" evidence="1">
    <location>
        <begin position="28"/>
        <end position="290"/>
    </location>
</feature>
<dbReference type="EMBL" id="MWAK01000455">
    <property type="protein sequence ID" value="OPZ88782.1"/>
    <property type="molecule type" value="Genomic_DNA"/>
</dbReference>
<reference evidence="2" key="1">
    <citation type="submission" date="2017-02" db="EMBL/GenBank/DDBJ databases">
        <title>Delving into the versatile metabolic prowess of the omnipresent phylum Bacteroidetes.</title>
        <authorList>
            <person name="Nobu M.K."/>
            <person name="Mei R."/>
            <person name="Narihiro T."/>
            <person name="Kuroda K."/>
            <person name="Liu W.-T."/>
        </authorList>
    </citation>
    <scope>NUCLEOTIDE SEQUENCE</scope>
    <source>
        <strain evidence="2">ADurb.Bin417</strain>
    </source>
</reference>
<accession>A0A1V5M6H0</accession>
<sequence>MDKTRNRLIGGCLLLAMLLWFGSRLSAADPDPAETARVKAVFALLRTALAQHDSKGVYEQLGQERNLAQSLENYQEMIQIRRLRGGWIRPDLEYDPERLEVEFLPDEDGRGRARVWKLNGDGKRAGSEEFAREGKNWKWLPASGYLWFPEPSGELEEIERRRQALEAGLSSPSPFMRFQTAVNLLDNKQSKERAIQVLQVLVKDPEPRFRLRVAEALLNAGDKNVIPVLIDLLAVSDTYARAKFLLEKNTGQSFGALMGITTKAELTKFLNDWKAWWNQNKGSFQLPAQP</sequence>
<protein>
    <recommendedName>
        <fullName evidence="3">HEAT repeat protein</fullName>
    </recommendedName>
</protein>
<organism evidence="2">
    <name type="scientific">candidate division TA06 bacterium ADurb.Bin417</name>
    <dbReference type="NCBI Taxonomy" id="1852828"/>
    <lineage>
        <taxon>Bacteria</taxon>
        <taxon>Bacteria division TA06</taxon>
    </lineage>
</organism>
<feature type="signal peptide" evidence="1">
    <location>
        <begin position="1"/>
        <end position="27"/>
    </location>
</feature>
<proteinExistence type="predicted"/>
<evidence type="ECO:0008006" key="3">
    <source>
        <dbReference type="Google" id="ProtNLM"/>
    </source>
</evidence>
<dbReference type="InterPro" id="IPR016024">
    <property type="entry name" value="ARM-type_fold"/>
</dbReference>
<dbReference type="InterPro" id="IPR011989">
    <property type="entry name" value="ARM-like"/>
</dbReference>
<dbReference type="SUPFAM" id="SSF48371">
    <property type="entry name" value="ARM repeat"/>
    <property type="match status" value="1"/>
</dbReference>
<evidence type="ECO:0000313" key="2">
    <source>
        <dbReference type="EMBL" id="OPZ88782.1"/>
    </source>
</evidence>
<gene>
    <name evidence="2" type="ORF">BWY73_01617</name>
</gene>
<name>A0A1V5M6H0_UNCT6</name>
<dbReference type="AlphaFoldDB" id="A0A1V5M6H0"/>
<dbReference type="Pfam" id="PF13646">
    <property type="entry name" value="HEAT_2"/>
    <property type="match status" value="1"/>
</dbReference>